<dbReference type="PROSITE" id="PS50943">
    <property type="entry name" value="HTH_CROC1"/>
    <property type="match status" value="1"/>
</dbReference>
<dbReference type="Pfam" id="PF13560">
    <property type="entry name" value="HTH_31"/>
    <property type="match status" value="1"/>
</dbReference>
<accession>A0ABP3LWL2</accession>
<proteinExistence type="predicted"/>
<evidence type="ECO:0000313" key="3">
    <source>
        <dbReference type="Proteomes" id="UP001500191"/>
    </source>
</evidence>
<dbReference type="InterPro" id="IPR001387">
    <property type="entry name" value="Cro/C1-type_HTH"/>
</dbReference>
<comment type="caution">
    <text evidence="2">The sequence shown here is derived from an EMBL/GenBank/DDBJ whole genome shotgun (WGS) entry which is preliminary data.</text>
</comment>
<evidence type="ECO:0000313" key="2">
    <source>
        <dbReference type="EMBL" id="GAA0508732.1"/>
    </source>
</evidence>
<dbReference type="EMBL" id="BAAADB010000012">
    <property type="protein sequence ID" value="GAA0508732.1"/>
    <property type="molecule type" value="Genomic_DNA"/>
</dbReference>
<reference evidence="3" key="1">
    <citation type="journal article" date="2019" name="Int. J. Syst. Evol. Microbiol.">
        <title>The Global Catalogue of Microorganisms (GCM) 10K type strain sequencing project: providing services to taxonomists for standard genome sequencing and annotation.</title>
        <authorList>
            <consortium name="The Broad Institute Genomics Platform"/>
            <consortium name="The Broad Institute Genome Sequencing Center for Infectious Disease"/>
            <person name="Wu L."/>
            <person name="Ma J."/>
        </authorList>
    </citation>
    <scope>NUCLEOTIDE SEQUENCE [LARGE SCALE GENOMIC DNA]</scope>
    <source>
        <strain evidence="3">JCM 14368</strain>
    </source>
</reference>
<keyword evidence="3" id="KW-1185">Reference proteome</keyword>
<feature type="domain" description="HTH cro/C1-type" evidence="1">
    <location>
        <begin position="13"/>
        <end position="69"/>
    </location>
</feature>
<dbReference type="Proteomes" id="UP001500191">
    <property type="component" value="Unassembled WGS sequence"/>
</dbReference>
<name>A0ABP3LWL2_9DEIO</name>
<organism evidence="2 3">
    <name type="scientific">Deinococcus depolymerans</name>
    <dbReference type="NCBI Taxonomy" id="392408"/>
    <lineage>
        <taxon>Bacteria</taxon>
        <taxon>Thermotogati</taxon>
        <taxon>Deinococcota</taxon>
        <taxon>Deinococci</taxon>
        <taxon>Deinococcales</taxon>
        <taxon>Deinococcaceae</taxon>
        <taxon>Deinococcus</taxon>
    </lineage>
</organism>
<dbReference type="SUPFAM" id="SSF47413">
    <property type="entry name" value="lambda repressor-like DNA-binding domains"/>
    <property type="match status" value="1"/>
</dbReference>
<gene>
    <name evidence="2" type="ORF">GCM10008937_15720</name>
</gene>
<dbReference type="CDD" id="cd00093">
    <property type="entry name" value="HTH_XRE"/>
    <property type="match status" value="1"/>
</dbReference>
<dbReference type="SMART" id="SM00530">
    <property type="entry name" value="HTH_XRE"/>
    <property type="match status" value="1"/>
</dbReference>
<evidence type="ECO:0000259" key="1">
    <source>
        <dbReference type="PROSITE" id="PS50943"/>
    </source>
</evidence>
<dbReference type="RefSeq" id="WP_343757504.1">
    <property type="nucleotide sequence ID" value="NZ_BAAADB010000012.1"/>
</dbReference>
<protein>
    <recommendedName>
        <fullName evidence="1">HTH cro/C1-type domain-containing protein</fullName>
    </recommendedName>
</protein>
<dbReference type="Gene3D" id="1.10.260.40">
    <property type="entry name" value="lambda repressor-like DNA-binding domains"/>
    <property type="match status" value="1"/>
</dbReference>
<sequence>MPPAATVDIFEKLRQYIKRSGKTQRQIAEEVGIPQPSYLSHMANGRVNWVEGEYFRPLTVALNLSVEEIRELKPEIVWSDMESDKPPPPRLRRLPEELTQMIDEKGHLAEELLTERWQQYLAGQRFSTGRATPERWWNLFLLLKNAGVEPGGN</sequence>
<dbReference type="InterPro" id="IPR010982">
    <property type="entry name" value="Lambda_DNA-bd_dom_sf"/>
</dbReference>